<dbReference type="PANTHER" id="PTHR30096">
    <property type="entry name" value="4,5-DOPA DIOXYGENASE EXTRADIOL-LIKE PROTEIN"/>
    <property type="match status" value="1"/>
</dbReference>
<keyword evidence="6" id="KW-1133">Transmembrane helix</keyword>
<dbReference type="InterPro" id="IPR014436">
    <property type="entry name" value="Extradiol_dOase_DODA"/>
</dbReference>
<dbReference type="GO" id="GO:0008198">
    <property type="term" value="F:ferrous iron binding"/>
    <property type="evidence" value="ECO:0007669"/>
    <property type="project" value="InterPro"/>
</dbReference>
<reference evidence="8 9" key="1">
    <citation type="submission" date="2016-02" db="EMBL/GenBank/DDBJ databases">
        <title>Complete genome sequence and transcriptome regulation of the pentose utilising yeast Sugiyamaella lignohabitans.</title>
        <authorList>
            <person name="Bellasio M."/>
            <person name="Peymann A."/>
            <person name="Valli M."/>
            <person name="Sipitzky M."/>
            <person name="Graf A."/>
            <person name="Sauer M."/>
            <person name="Marx H."/>
            <person name="Mattanovich D."/>
        </authorList>
    </citation>
    <scope>NUCLEOTIDE SEQUENCE [LARGE SCALE GENOMIC DNA]</scope>
    <source>
        <strain evidence="8 9">CBS 10342</strain>
    </source>
</reference>
<comment type="similarity">
    <text evidence="2">Belongs to the DODA-type extradiol aromatic ring-opening dioxygenase family.</text>
</comment>
<dbReference type="KEGG" id="slb:AWJ20_1391"/>
<evidence type="ECO:0000256" key="4">
    <source>
        <dbReference type="ARBA" id="ARBA00022833"/>
    </source>
</evidence>
<dbReference type="GO" id="GO:0008270">
    <property type="term" value="F:zinc ion binding"/>
    <property type="evidence" value="ECO:0007669"/>
    <property type="project" value="InterPro"/>
</dbReference>
<keyword evidence="8" id="KW-0223">Dioxygenase</keyword>
<keyword evidence="6" id="KW-0472">Membrane</keyword>
<accession>A0A167DNL7</accession>
<dbReference type="Proteomes" id="UP000189580">
    <property type="component" value="Chromosome a"/>
</dbReference>
<dbReference type="InterPro" id="IPR004183">
    <property type="entry name" value="Xdiol_dOase_suB"/>
</dbReference>
<dbReference type="AlphaFoldDB" id="A0A167DNL7"/>
<keyword evidence="6" id="KW-0812">Transmembrane</keyword>
<dbReference type="EMBL" id="CP014501">
    <property type="protein sequence ID" value="ANB13110.1"/>
    <property type="molecule type" value="Genomic_DNA"/>
</dbReference>
<comment type="cofactor">
    <cofactor evidence="1">
        <name>Zn(2+)</name>
        <dbReference type="ChEBI" id="CHEBI:29105"/>
    </cofactor>
</comment>
<dbReference type="SUPFAM" id="SSF53213">
    <property type="entry name" value="LigB-like"/>
    <property type="match status" value="1"/>
</dbReference>
<evidence type="ECO:0000256" key="5">
    <source>
        <dbReference type="ARBA" id="ARBA00023002"/>
    </source>
</evidence>
<feature type="domain" description="Extradiol ring-cleavage dioxygenase class III enzyme subunit B" evidence="7">
    <location>
        <begin position="120"/>
        <end position="355"/>
    </location>
</feature>
<organism evidence="8 9">
    <name type="scientific">Sugiyamaella lignohabitans</name>
    <dbReference type="NCBI Taxonomy" id="796027"/>
    <lineage>
        <taxon>Eukaryota</taxon>
        <taxon>Fungi</taxon>
        <taxon>Dikarya</taxon>
        <taxon>Ascomycota</taxon>
        <taxon>Saccharomycotina</taxon>
        <taxon>Dipodascomycetes</taxon>
        <taxon>Dipodascales</taxon>
        <taxon>Trichomonascaceae</taxon>
        <taxon>Sugiyamaella</taxon>
    </lineage>
</organism>
<evidence type="ECO:0000313" key="9">
    <source>
        <dbReference type="Proteomes" id="UP000189580"/>
    </source>
</evidence>
<keyword evidence="9" id="KW-1185">Reference proteome</keyword>
<keyword evidence="3" id="KW-0479">Metal-binding</keyword>
<keyword evidence="5" id="KW-0560">Oxidoreductase</keyword>
<dbReference type="CDD" id="cd07363">
    <property type="entry name" value="45_DOPA_Dioxygenase"/>
    <property type="match status" value="1"/>
</dbReference>
<dbReference type="RefSeq" id="XP_018735587.1">
    <property type="nucleotide sequence ID" value="XM_018878266.1"/>
</dbReference>
<sequence>MSSGEYSRRSQHCIISIIVLALATIAGYFFIKSSDNIIQSKQHSDLVSAGLPGSGSSTLKSPSSHLLEKVETRNIMPEIAPALFVSHGGGPLPLLNVPDHKDLVDFLGKHGSSLLNLNGPNKPKALVVVTAHWETAIPAVSTRTTSELLFDYYGFPKETYQYTYKAEGSVQVAELVAGAIKKGGFSNVTLDSKRGWDHGVFVPLKVIAPGGLDIPLIMISVLKSQNPTELLKLGRALAPLREQGIAFLGSGTTFHNFDGLLAPPPTKQKFYAVAEKFEQHMNQVLTADREGSDEEQRDSRLSLLEKWQSWPGASAVQPVGAQDHFSPLVVLAGTLLSKKATRAKYLDLSGLPASIWSF</sequence>
<evidence type="ECO:0000313" key="8">
    <source>
        <dbReference type="EMBL" id="ANB13110.1"/>
    </source>
</evidence>
<evidence type="ECO:0000256" key="3">
    <source>
        <dbReference type="ARBA" id="ARBA00022723"/>
    </source>
</evidence>
<dbReference type="PANTHER" id="PTHR30096:SF0">
    <property type="entry name" value="4,5-DOPA DIOXYGENASE EXTRADIOL-LIKE PROTEIN"/>
    <property type="match status" value="1"/>
</dbReference>
<dbReference type="Pfam" id="PF02900">
    <property type="entry name" value="LigB"/>
    <property type="match status" value="1"/>
</dbReference>
<keyword evidence="4" id="KW-0862">Zinc</keyword>
<dbReference type="GeneID" id="30033188"/>
<evidence type="ECO:0000259" key="7">
    <source>
        <dbReference type="Pfam" id="PF02900"/>
    </source>
</evidence>
<evidence type="ECO:0000256" key="1">
    <source>
        <dbReference type="ARBA" id="ARBA00001947"/>
    </source>
</evidence>
<dbReference type="Gene3D" id="3.40.830.10">
    <property type="entry name" value="LigB-like"/>
    <property type="match status" value="1"/>
</dbReference>
<name>A0A167DNL7_9ASCO</name>
<gene>
    <name evidence="8" type="ORF">AWJ20_1391</name>
</gene>
<protein>
    <submittedName>
        <fullName evidence="8">Aromatic ring-opening dioxygenase (Predicted)</fullName>
    </submittedName>
</protein>
<proteinExistence type="inferred from homology"/>
<dbReference type="GO" id="GO:0016702">
    <property type="term" value="F:oxidoreductase activity, acting on single donors with incorporation of molecular oxygen, incorporation of two atoms of oxygen"/>
    <property type="evidence" value="ECO:0007669"/>
    <property type="project" value="UniProtKB-ARBA"/>
</dbReference>
<evidence type="ECO:0000256" key="2">
    <source>
        <dbReference type="ARBA" id="ARBA00007581"/>
    </source>
</evidence>
<dbReference type="OrthoDB" id="7396853at2759"/>
<evidence type="ECO:0000256" key="6">
    <source>
        <dbReference type="SAM" id="Phobius"/>
    </source>
</evidence>
<feature type="transmembrane region" description="Helical" evidence="6">
    <location>
        <begin position="12"/>
        <end position="31"/>
    </location>
</feature>